<protein>
    <submittedName>
        <fullName evidence="2">Uncharacterized protein</fullName>
    </submittedName>
</protein>
<keyword evidence="1" id="KW-0472">Membrane</keyword>
<keyword evidence="1" id="KW-1133">Transmembrane helix</keyword>
<accession>A0A397V4V9</accession>
<evidence type="ECO:0000313" key="2">
    <source>
        <dbReference type="EMBL" id="RIB17445.1"/>
    </source>
</evidence>
<dbReference type="Proteomes" id="UP000266673">
    <property type="component" value="Unassembled WGS sequence"/>
</dbReference>
<keyword evidence="1" id="KW-0812">Transmembrane</keyword>
<reference evidence="2 3" key="1">
    <citation type="submission" date="2018-06" db="EMBL/GenBank/DDBJ databases">
        <title>Comparative genomics reveals the genomic features of Rhizophagus irregularis, R. cerebriforme, R. diaphanum and Gigaspora rosea, and their symbiotic lifestyle signature.</title>
        <authorList>
            <person name="Morin E."/>
            <person name="San Clemente H."/>
            <person name="Chen E.C.H."/>
            <person name="De La Providencia I."/>
            <person name="Hainaut M."/>
            <person name="Kuo A."/>
            <person name="Kohler A."/>
            <person name="Murat C."/>
            <person name="Tang N."/>
            <person name="Roy S."/>
            <person name="Loubradou J."/>
            <person name="Henrissat B."/>
            <person name="Grigoriev I.V."/>
            <person name="Corradi N."/>
            <person name="Roux C."/>
            <person name="Martin F.M."/>
        </authorList>
    </citation>
    <scope>NUCLEOTIDE SEQUENCE [LARGE SCALE GENOMIC DNA]</scope>
    <source>
        <strain evidence="2 3">DAOM 194757</strain>
    </source>
</reference>
<comment type="caution">
    <text evidence="2">The sequence shown here is derived from an EMBL/GenBank/DDBJ whole genome shotgun (WGS) entry which is preliminary data.</text>
</comment>
<evidence type="ECO:0000313" key="3">
    <source>
        <dbReference type="Proteomes" id="UP000266673"/>
    </source>
</evidence>
<dbReference type="EMBL" id="QKWP01000605">
    <property type="protein sequence ID" value="RIB17445.1"/>
    <property type="molecule type" value="Genomic_DNA"/>
</dbReference>
<dbReference type="AlphaFoldDB" id="A0A397V4V9"/>
<name>A0A397V4V9_9GLOM</name>
<feature type="transmembrane region" description="Helical" evidence="1">
    <location>
        <begin position="33"/>
        <end position="55"/>
    </location>
</feature>
<evidence type="ECO:0000256" key="1">
    <source>
        <dbReference type="SAM" id="Phobius"/>
    </source>
</evidence>
<gene>
    <name evidence="2" type="ORF">C2G38_2088253</name>
</gene>
<organism evidence="2 3">
    <name type="scientific">Gigaspora rosea</name>
    <dbReference type="NCBI Taxonomy" id="44941"/>
    <lineage>
        <taxon>Eukaryota</taxon>
        <taxon>Fungi</taxon>
        <taxon>Fungi incertae sedis</taxon>
        <taxon>Mucoromycota</taxon>
        <taxon>Glomeromycotina</taxon>
        <taxon>Glomeromycetes</taxon>
        <taxon>Diversisporales</taxon>
        <taxon>Gigasporaceae</taxon>
        <taxon>Gigaspora</taxon>
    </lineage>
</organism>
<proteinExistence type="predicted"/>
<keyword evidence="3" id="KW-1185">Reference proteome</keyword>
<sequence length="56" mass="6761">MRNNKMGKKIMEFFNFRNPSINDIIRSYGRCLLIVYSHGDLFIKTFSILIIFSFYF</sequence>